<name>A0A1X7VE24_AMPQE</name>
<dbReference type="PANTHER" id="PTHR10709">
    <property type="entry name" value="ACTIN-RELATED PROTEIN 2/3 COMPLEX SUBUNIT 1"/>
    <property type="match status" value="1"/>
</dbReference>
<keyword evidence="8 10" id="KW-0206">Cytoskeleton</keyword>
<evidence type="ECO:0000256" key="2">
    <source>
        <dbReference type="ARBA" id="ARBA00004245"/>
    </source>
</evidence>
<dbReference type="EnsemblMetazoa" id="Aqu2.1.38560_001">
    <property type="protein sequence ID" value="Aqu2.1.38560_001"/>
    <property type="gene ID" value="Aqu2.1.38560"/>
</dbReference>
<dbReference type="OMA" id="EIHIFEW"/>
<evidence type="ECO:0000256" key="3">
    <source>
        <dbReference type="ARBA" id="ARBA00006260"/>
    </source>
</evidence>
<evidence type="ECO:0000256" key="9">
    <source>
        <dbReference type="ARBA" id="ARBA00023242"/>
    </source>
</evidence>
<evidence type="ECO:0000256" key="11">
    <source>
        <dbReference type="PROSITE-ProRule" id="PRU00221"/>
    </source>
</evidence>
<dbReference type="PROSITE" id="PS50082">
    <property type="entry name" value="WD_REPEATS_2"/>
    <property type="match status" value="1"/>
</dbReference>
<dbReference type="Pfam" id="PF00400">
    <property type="entry name" value="WD40"/>
    <property type="match status" value="2"/>
</dbReference>
<comment type="similarity">
    <text evidence="3 10">Belongs to the WD repeat ARPC1 family.</text>
</comment>
<dbReference type="Proteomes" id="UP000007879">
    <property type="component" value="Unassembled WGS sequence"/>
</dbReference>
<dbReference type="KEGG" id="aqu:100635601"/>
<evidence type="ECO:0000256" key="6">
    <source>
        <dbReference type="ARBA" id="ARBA00022737"/>
    </source>
</evidence>
<dbReference type="InterPro" id="IPR015943">
    <property type="entry name" value="WD40/YVTN_repeat-like_dom_sf"/>
</dbReference>
<dbReference type="AlphaFoldDB" id="A0A1X7VE24"/>
<dbReference type="FunFam" id="2.130.10.10:FF:000030">
    <property type="entry name" value="Actin-related protein 2/3 complex subunit"/>
    <property type="match status" value="1"/>
</dbReference>
<dbReference type="InterPro" id="IPR017383">
    <property type="entry name" value="ARPC1"/>
</dbReference>
<evidence type="ECO:0000313" key="12">
    <source>
        <dbReference type="EnsemblMetazoa" id="Aqu2.1.38560_001"/>
    </source>
</evidence>
<dbReference type="SUPFAM" id="SSF50978">
    <property type="entry name" value="WD40 repeat-like"/>
    <property type="match status" value="1"/>
</dbReference>
<keyword evidence="7 10" id="KW-0009">Actin-binding</keyword>
<evidence type="ECO:0000256" key="4">
    <source>
        <dbReference type="ARBA" id="ARBA00022490"/>
    </source>
</evidence>
<dbReference type="SMART" id="SM00320">
    <property type="entry name" value="WD40"/>
    <property type="match status" value="7"/>
</dbReference>
<dbReference type="GO" id="GO:0034314">
    <property type="term" value="P:Arp2/3 complex-mediated actin nucleation"/>
    <property type="evidence" value="ECO:0007669"/>
    <property type="project" value="UniProtKB-UniRule"/>
</dbReference>
<dbReference type="PIRSF" id="PIRSF038093">
    <property type="entry name" value="ARP2/3_su1"/>
    <property type="match status" value="1"/>
</dbReference>
<dbReference type="PROSITE" id="PS50294">
    <property type="entry name" value="WD_REPEATS_REGION"/>
    <property type="match status" value="1"/>
</dbReference>
<dbReference type="PANTHER" id="PTHR10709:SF2">
    <property type="entry name" value="ACTIN-RELATED PROTEIN 2_3 COMPLEX SUBUNIT"/>
    <property type="match status" value="1"/>
</dbReference>
<dbReference type="OrthoDB" id="406844at2759"/>
<comment type="function">
    <text evidence="10">Functions as component of the Arp2/3 complex which is involved in regulation of actin polymerization and together with an activating nucleation-promoting factor (NPF) mediates the formation of branched actin networks.</text>
</comment>
<comment type="subcellular location">
    <subcellularLocation>
        <location evidence="2">Cytoplasm</location>
        <location evidence="2">Cytoskeleton</location>
    </subcellularLocation>
    <subcellularLocation>
        <location evidence="1">Nucleus</location>
    </subcellularLocation>
</comment>
<keyword evidence="5 11" id="KW-0853">WD repeat</keyword>
<reference evidence="12" key="2">
    <citation type="submission" date="2017-05" db="UniProtKB">
        <authorList>
            <consortium name="EnsemblMetazoa"/>
        </authorList>
    </citation>
    <scope>IDENTIFICATION</scope>
</reference>
<evidence type="ECO:0000256" key="7">
    <source>
        <dbReference type="ARBA" id="ARBA00023203"/>
    </source>
</evidence>
<keyword evidence="4 10" id="KW-0963">Cytoplasm</keyword>
<dbReference type="GO" id="GO:0051015">
    <property type="term" value="F:actin filament binding"/>
    <property type="evidence" value="ECO:0007669"/>
    <property type="project" value="TreeGrafter"/>
</dbReference>
<keyword evidence="13" id="KW-1185">Reference proteome</keyword>
<dbReference type="GO" id="GO:0005885">
    <property type="term" value="C:Arp2/3 protein complex"/>
    <property type="evidence" value="ECO:0007669"/>
    <property type="project" value="UniProtKB-UniRule"/>
</dbReference>
<evidence type="ECO:0000256" key="8">
    <source>
        <dbReference type="ARBA" id="ARBA00023212"/>
    </source>
</evidence>
<reference evidence="13" key="1">
    <citation type="journal article" date="2010" name="Nature">
        <title>The Amphimedon queenslandica genome and the evolution of animal complexity.</title>
        <authorList>
            <person name="Srivastava M."/>
            <person name="Simakov O."/>
            <person name="Chapman J."/>
            <person name="Fahey B."/>
            <person name="Gauthier M.E."/>
            <person name="Mitros T."/>
            <person name="Richards G.S."/>
            <person name="Conaco C."/>
            <person name="Dacre M."/>
            <person name="Hellsten U."/>
            <person name="Larroux C."/>
            <person name="Putnam N.H."/>
            <person name="Stanke M."/>
            <person name="Adamska M."/>
            <person name="Darling A."/>
            <person name="Degnan S.M."/>
            <person name="Oakley T.H."/>
            <person name="Plachetzki D.C."/>
            <person name="Zhai Y."/>
            <person name="Adamski M."/>
            <person name="Calcino A."/>
            <person name="Cummins S.F."/>
            <person name="Goodstein D.M."/>
            <person name="Harris C."/>
            <person name="Jackson D.J."/>
            <person name="Leys S.P."/>
            <person name="Shu S."/>
            <person name="Woodcroft B.J."/>
            <person name="Vervoort M."/>
            <person name="Kosik K.S."/>
            <person name="Manning G."/>
            <person name="Degnan B.M."/>
            <person name="Rokhsar D.S."/>
        </authorList>
    </citation>
    <scope>NUCLEOTIDE SEQUENCE [LARGE SCALE GENOMIC DNA]</scope>
</reference>
<evidence type="ECO:0000256" key="1">
    <source>
        <dbReference type="ARBA" id="ARBA00004123"/>
    </source>
</evidence>
<feature type="repeat" description="WD" evidence="11">
    <location>
        <begin position="53"/>
        <end position="85"/>
    </location>
</feature>
<accession>A0A1X7VE24</accession>
<organism evidence="12">
    <name type="scientific">Amphimedon queenslandica</name>
    <name type="common">Sponge</name>
    <dbReference type="NCBI Taxonomy" id="400682"/>
    <lineage>
        <taxon>Eukaryota</taxon>
        <taxon>Metazoa</taxon>
        <taxon>Porifera</taxon>
        <taxon>Demospongiae</taxon>
        <taxon>Heteroscleromorpha</taxon>
        <taxon>Haplosclerida</taxon>
        <taxon>Niphatidae</taxon>
        <taxon>Amphimedon</taxon>
    </lineage>
</organism>
<evidence type="ECO:0000256" key="5">
    <source>
        <dbReference type="ARBA" id="ARBA00022574"/>
    </source>
</evidence>
<dbReference type="Gene3D" id="2.130.10.10">
    <property type="entry name" value="YVTN repeat-like/Quinoprotein amine dehydrogenase"/>
    <property type="match status" value="1"/>
</dbReference>
<dbReference type="eggNOG" id="KOG1523">
    <property type="taxonomic scope" value="Eukaryota"/>
</dbReference>
<dbReference type="InterPro" id="IPR001680">
    <property type="entry name" value="WD40_rpt"/>
</dbReference>
<dbReference type="STRING" id="400682.A0A1X7VE24"/>
<gene>
    <name evidence="12" type="primary">100635601</name>
</gene>
<protein>
    <recommendedName>
        <fullName evidence="10">Actin-related protein 2/3 complex subunit</fullName>
    </recommendedName>
</protein>
<dbReference type="InParanoid" id="A0A1X7VE24"/>
<proteinExistence type="inferred from homology"/>
<keyword evidence="9" id="KW-0539">Nucleus</keyword>
<evidence type="ECO:0000313" key="13">
    <source>
        <dbReference type="Proteomes" id="UP000007879"/>
    </source>
</evidence>
<keyword evidence="6" id="KW-0677">Repeat</keyword>
<sequence>MSGGGKEVHELLTEPITCHCWNGDRTKFAISPNNNEVHIYTKSGGKWELEHKLMEHTSRVTGMDWAPKGGSLVTCAADRNAYVWKYDGKAWSPVLVILRINRAATIVKWSPLENKFAVGSGARIISVCYFDEQNDWWVSKHIKKPIRSTVTSLDWHPNNYLIAASCSDFKARVFSGYVKEIEEKPSETVWGKKMPFGNVMAEFSNGGGGWVHDVSFSPSGDKLAWVGHDSSISVVNMAAGADCVATVRHTYLPYISCQFLTESSIVAAGFDCYPVLWSHDDNNQLTFVNRLDQAEKKASGQLSAMEKFKGMDKRATTTGSSDTTLDSTHQNAITQISIFAKDGTGASKFCTTGVDGRLVIWNCKSLESAIAGLKF</sequence>
<evidence type="ECO:0000256" key="10">
    <source>
        <dbReference type="PIRNR" id="PIRNR038093"/>
    </source>
</evidence>
<dbReference type="EnsemblMetazoa" id="XM_003384472.3">
    <property type="protein sequence ID" value="XP_003384520.1"/>
    <property type="gene ID" value="LOC100635601"/>
</dbReference>
<dbReference type="InterPro" id="IPR036322">
    <property type="entry name" value="WD40_repeat_dom_sf"/>
</dbReference>
<dbReference type="GO" id="GO:0005634">
    <property type="term" value="C:nucleus"/>
    <property type="evidence" value="ECO:0007669"/>
    <property type="project" value="UniProtKB-SubCell"/>
</dbReference>